<dbReference type="EMBL" id="GG673069">
    <property type="protein sequence ID" value="EER16069.1"/>
    <property type="molecule type" value="Genomic_DNA"/>
</dbReference>
<gene>
    <name evidence="1" type="ORF">Pmar_PMAR003532</name>
</gene>
<keyword evidence="2" id="KW-1185">Reference proteome</keyword>
<dbReference type="AlphaFoldDB" id="C5KHK7"/>
<reference evidence="1 2" key="1">
    <citation type="submission" date="2008-07" db="EMBL/GenBank/DDBJ databases">
        <authorList>
            <person name="El-Sayed N."/>
            <person name="Caler E."/>
            <person name="Inman J."/>
            <person name="Amedeo P."/>
            <person name="Hass B."/>
            <person name="Wortman J."/>
        </authorList>
    </citation>
    <scope>NUCLEOTIDE SEQUENCE [LARGE SCALE GENOMIC DNA]</scope>
    <source>
        <strain evidence="2">ATCC 50983 / TXsc</strain>
    </source>
</reference>
<evidence type="ECO:0000313" key="1">
    <source>
        <dbReference type="EMBL" id="EER16069.1"/>
    </source>
</evidence>
<organism evidence="2">
    <name type="scientific">Perkinsus marinus (strain ATCC 50983 / TXsc)</name>
    <dbReference type="NCBI Taxonomy" id="423536"/>
    <lineage>
        <taxon>Eukaryota</taxon>
        <taxon>Sar</taxon>
        <taxon>Alveolata</taxon>
        <taxon>Perkinsozoa</taxon>
        <taxon>Perkinsea</taxon>
        <taxon>Perkinsida</taxon>
        <taxon>Perkinsidae</taxon>
        <taxon>Perkinsus</taxon>
    </lineage>
</organism>
<dbReference type="GeneID" id="9061055"/>
<dbReference type="Proteomes" id="UP000007800">
    <property type="component" value="Unassembled WGS sequence"/>
</dbReference>
<name>C5KHK7_PERM5</name>
<accession>C5KHK7</accession>
<proteinExistence type="predicted"/>
<protein>
    <submittedName>
        <fullName evidence="1">Uncharacterized protein</fullName>
    </submittedName>
</protein>
<sequence>MFGGGGVPGMMGTGFPYSGGMYPSYGGAYSGGLGMPQQLGAVPQQEQGGNAVAKVPPEDLHPQINLTTIIRFLTESAAVFEGLRMVLQVIKSWGSEVLGFGQTGPLSGVRGSIFRFLRRILEWFVPRLRVARESRELERAWEGKSSSGSSQSGTSWLAYLFGGYVLFALYTEYRQYQQIKRIIREGRKPRRRRKEAGGESDVEGLLELYKRKQREMYKIKHGHREEGYGLERTR</sequence>
<dbReference type="RefSeq" id="XP_002784273.1">
    <property type="nucleotide sequence ID" value="XM_002784227.1"/>
</dbReference>
<dbReference type="InParanoid" id="C5KHK7"/>
<evidence type="ECO:0000313" key="2">
    <source>
        <dbReference type="Proteomes" id="UP000007800"/>
    </source>
</evidence>